<name>A0A0E9RVA5_ANGAN</name>
<evidence type="ECO:0000313" key="2">
    <source>
        <dbReference type="EMBL" id="JAH33111.1"/>
    </source>
</evidence>
<evidence type="ECO:0000256" key="1">
    <source>
        <dbReference type="SAM" id="MobiDB-lite"/>
    </source>
</evidence>
<organism evidence="2">
    <name type="scientific">Anguilla anguilla</name>
    <name type="common">European freshwater eel</name>
    <name type="synonym">Muraena anguilla</name>
    <dbReference type="NCBI Taxonomy" id="7936"/>
    <lineage>
        <taxon>Eukaryota</taxon>
        <taxon>Metazoa</taxon>
        <taxon>Chordata</taxon>
        <taxon>Craniata</taxon>
        <taxon>Vertebrata</taxon>
        <taxon>Euteleostomi</taxon>
        <taxon>Actinopterygii</taxon>
        <taxon>Neopterygii</taxon>
        <taxon>Teleostei</taxon>
        <taxon>Anguilliformes</taxon>
        <taxon>Anguillidae</taxon>
        <taxon>Anguilla</taxon>
    </lineage>
</organism>
<proteinExistence type="predicted"/>
<reference evidence="2" key="2">
    <citation type="journal article" date="2015" name="Fish Shellfish Immunol.">
        <title>Early steps in the European eel (Anguilla anguilla)-Vibrio vulnificus interaction in the gills: Role of the RtxA13 toxin.</title>
        <authorList>
            <person name="Callol A."/>
            <person name="Pajuelo D."/>
            <person name="Ebbesson L."/>
            <person name="Teles M."/>
            <person name="MacKenzie S."/>
            <person name="Amaro C."/>
        </authorList>
    </citation>
    <scope>NUCLEOTIDE SEQUENCE</scope>
</reference>
<protein>
    <submittedName>
        <fullName evidence="2">Uncharacterized protein</fullName>
    </submittedName>
</protein>
<sequence length="45" mass="5096">MLNRGTAFISKRRATATARPRNAGSTKPWQQVRPVASILSFLYEF</sequence>
<dbReference type="EMBL" id="GBXM01075466">
    <property type="protein sequence ID" value="JAH33111.1"/>
    <property type="molecule type" value="Transcribed_RNA"/>
</dbReference>
<feature type="region of interest" description="Disordered" evidence="1">
    <location>
        <begin position="1"/>
        <end position="29"/>
    </location>
</feature>
<accession>A0A0E9RVA5</accession>
<reference evidence="2" key="1">
    <citation type="submission" date="2014-11" db="EMBL/GenBank/DDBJ databases">
        <authorList>
            <person name="Amaro Gonzalez C."/>
        </authorList>
    </citation>
    <scope>NUCLEOTIDE SEQUENCE</scope>
</reference>
<dbReference type="AlphaFoldDB" id="A0A0E9RVA5"/>